<protein>
    <submittedName>
        <fullName evidence="2">VOC family protein</fullName>
    </submittedName>
</protein>
<dbReference type="EMBL" id="JBHSGG010000001">
    <property type="protein sequence ID" value="MFC4726603.1"/>
    <property type="molecule type" value="Genomic_DNA"/>
</dbReference>
<proteinExistence type="predicted"/>
<dbReference type="PANTHER" id="PTHR21366">
    <property type="entry name" value="GLYOXALASE FAMILY PROTEIN"/>
    <property type="match status" value="1"/>
</dbReference>
<evidence type="ECO:0000259" key="1">
    <source>
        <dbReference type="PROSITE" id="PS51819"/>
    </source>
</evidence>
<dbReference type="PANTHER" id="PTHR21366:SF22">
    <property type="entry name" value="VOC DOMAIN-CONTAINING PROTEIN"/>
    <property type="match status" value="1"/>
</dbReference>
<dbReference type="InterPro" id="IPR050383">
    <property type="entry name" value="GlyoxalaseI/FosfomycinResist"/>
</dbReference>
<accession>A0ABV9NJ54</accession>
<name>A0ABV9NJ54_9GAMM</name>
<evidence type="ECO:0000313" key="3">
    <source>
        <dbReference type="Proteomes" id="UP001595892"/>
    </source>
</evidence>
<dbReference type="Gene3D" id="3.10.180.10">
    <property type="entry name" value="2,3-Dihydroxybiphenyl 1,2-Dioxygenase, domain 1"/>
    <property type="match status" value="1"/>
</dbReference>
<dbReference type="InterPro" id="IPR037523">
    <property type="entry name" value="VOC_core"/>
</dbReference>
<dbReference type="RefSeq" id="WP_377002492.1">
    <property type="nucleotide sequence ID" value="NZ_JBHSGG010000001.1"/>
</dbReference>
<evidence type="ECO:0000313" key="2">
    <source>
        <dbReference type="EMBL" id="MFC4726603.1"/>
    </source>
</evidence>
<sequence>MTTPTGTLAPPIGGLLESALYVDDMARSRRFFEEVLGLRAMAAGERLVAYDAGAGGVLLVFPRGGARADVRTEDGLIPGHDGSGPLHMAFAIAEDDYAPWLARLRAHGVPIRGEMRWERGGRSVYFEDPDGHVLELATPGLWPNR</sequence>
<dbReference type="Pfam" id="PF00903">
    <property type="entry name" value="Glyoxalase"/>
    <property type="match status" value="1"/>
</dbReference>
<gene>
    <name evidence="2" type="ORF">ACFO3Q_00230</name>
</gene>
<reference evidence="3" key="1">
    <citation type="journal article" date="2019" name="Int. J. Syst. Evol. Microbiol.">
        <title>The Global Catalogue of Microorganisms (GCM) 10K type strain sequencing project: providing services to taxonomists for standard genome sequencing and annotation.</title>
        <authorList>
            <consortium name="The Broad Institute Genomics Platform"/>
            <consortium name="The Broad Institute Genome Sequencing Center for Infectious Disease"/>
            <person name="Wu L."/>
            <person name="Ma J."/>
        </authorList>
    </citation>
    <scope>NUCLEOTIDE SEQUENCE [LARGE SCALE GENOMIC DNA]</scope>
    <source>
        <strain evidence="3">CGMCC 1.13574</strain>
    </source>
</reference>
<dbReference type="PROSITE" id="PS51819">
    <property type="entry name" value="VOC"/>
    <property type="match status" value="1"/>
</dbReference>
<dbReference type="SUPFAM" id="SSF54593">
    <property type="entry name" value="Glyoxalase/Bleomycin resistance protein/Dihydroxybiphenyl dioxygenase"/>
    <property type="match status" value="1"/>
</dbReference>
<dbReference type="InterPro" id="IPR029068">
    <property type="entry name" value="Glyas_Bleomycin-R_OHBP_Dase"/>
</dbReference>
<feature type="domain" description="VOC" evidence="1">
    <location>
        <begin position="14"/>
        <end position="139"/>
    </location>
</feature>
<keyword evidence="3" id="KW-1185">Reference proteome</keyword>
<comment type="caution">
    <text evidence="2">The sequence shown here is derived from an EMBL/GenBank/DDBJ whole genome shotgun (WGS) entry which is preliminary data.</text>
</comment>
<organism evidence="2 3">
    <name type="scientific">Coralloluteibacterium thermophilum</name>
    <dbReference type="NCBI Taxonomy" id="2707049"/>
    <lineage>
        <taxon>Bacteria</taxon>
        <taxon>Pseudomonadati</taxon>
        <taxon>Pseudomonadota</taxon>
        <taxon>Gammaproteobacteria</taxon>
        <taxon>Lysobacterales</taxon>
        <taxon>Lysobacteraceae</taxon>
        <taxon>Coralloluteibacterium</taxon>
    </lineage>
</organism>
<dbReference type="Proteomes" id="UP001595892">
    <property type="component" value="Unassembled WGS sequence"/>
</dbReference>
<dbReference type="InterPro" id="IPR004360">
    <property type="entry name" value="Glyas_Fos-R_dOase_dom"/>
</dbReference>